<organism evidence="3 4">
    <name type="scientific">Rickenella mellea</name>
    <dbReference type="NCBI Taxonomy" id="50990"/>
    <lineage>
        <taxon>Eukaryota</taxon>
        <taxon>Fungi</taxon>
        <taxon>Dikarya</taxon>
        <taxon>Basidiomycota</taxon>
        <taxon>Agaricomycotina</taxon>
        <taxon>Agaricomycetes</taxon>
        <taxon>Hymenochaetales</taxon>
        <taxon>Rickenellaceae</taxon>
        <taxon>Rickenella</taxon>
    </lineage>
</organism>
<protein>
    <recommendedName>
        <fullName evidence="2">DUF6533 domain-containing protein</fullName>
    </recommendedName>
</protein>
<feature type="transmembrane region" description="Helical" evidence="1">
    <location>
        <begin position="20"/>
        <end position="37"/>
    </location>
</feature>
<dbReference type="AlphaFoldDB" id="A0A4Y7PQB2"/>
<keyword evidence="1" id="KW-1133">Transmembrane helix</keyword>
<reference evidence="3 4" key="1">
    <citation type="submission" date="2018-06" db="EMBL/GenBank/DDBJ databases">
        <title>A transcriptomic atlas of mushroom development highlights an independent origin of complex multicellularity.</title>
        <authorList>
            <consortium name="DOE Joint Genome Institute"/>
            <person name="Krizsan K."/>
            <person name="Almasi E."/>
            <person name="Merenyi Z."/>
            <person name="Sahu N."/>
            <person name="Viragh M."/>
            <person name="Koszo T."/>
            <person name="Mondo S."/>
            <person name="Kiss B."/>
            <person name="Balint B."/>
            <person name="Kues U."/>
            <person name="Barry K."/>
            <person name="Hegedus J.C."/>
            <person name="Henrissat B."/>
            <person name="Johnson J."/>
            <person name="Lipzen A."/>
            <person name="Ohm R."/>
            <person name="Nagy I."/>
            <person name="Pangilinan J."/>
            <person name="Yan J."/>
            <person name="Xiong Y."/>
            <person name="Grigoriev I.V."/>
            <person name="Hibbett D.S."/>
            <person name="Nagy L.G."/>
        </authorList>
    </citation>
    <scope>NUCLEOTIDE SEQUENCE [LARGE SCALE GENOMIC DNA]</scope>
    <source>
        <strain evidence="3 4">SZMC22713</strain>
    </source>
</reference>
<evidence type="ECO:0000256" key="1">
    <source>
        <dbReference type="SAM" id="Phobius"/>
    </source>
</evidence>
<keyword evidence="1" id="KW-0812">Transmembrane</keyword>
<dbReference type="OrthoDB" id="3242409at2759"/>
<dbReference type="InterPro" id="IPR045340">
    <property type="entry name" value="DUF6533"/>
</dbReference>
<proteinExistence type="predicted"/>
<accession>A0A4Y7PQB2</accession>
<dbReference type="Pfam" id="PF20151">
    <property type="entry name" value="DUF6533"/>
    <property type="match status" value="1"/>
</dbReference>
<dbReference type="Proteomes" id="UP000294933">
    <property type="component" value="Unassembled WGS sequence"/>
</dbReference>
<evidence type="ECO:0000313" key="3">
    <source>
        <dbReference type="EMBL" id="TDL17365.1"/>
    </source>
</evidence>
<keyword evidence="1" id="KW-0472">Membrane</keyword>
<gene>
    <name evidence="3" type="ORF">BD410DRAFT_550136</name>
</gene>
<dbReference type="VEuPathDB" id="FungiDB:BD410DRAFT_550136"/>
<sequence length="87" mass="9572">MSNSSPDVAALITQASQTQIGIRVIISGTALIFYDYALTFATEISEIWNSKFSGAQALFFLTRYSYMVFSVLYSANNLVQNPSEMVG</sequence>
<evidence type="ECO:0000259" key="2">
    <source>
        <dbReference type="Pfam" id="PF20151"/>
    </source>
</evidence>
<feature type="domain" description="DUF6533" evidence="2">
    <location>
        <begin position="24"/>
        <end position="67"/>
    </location>
</feature>
<name>A0A4Y7PQB2_9AGAM</name>
<keyword evidence="4" id="KW-1185">Reference proteome</keyword>
<evidence type="ECO:0000313" key="4">
    <source>
        <dbReference type="Proteomes" id="UP000294933"/>
    </source>
</evidence>
<dbReference type="EMBL" id="ML170222">
    <property type="protein sequence ID" value="TDL17365.1"/>
    <property type="molecule type" value="Genomic_DNA"/>
</dbReference>
<feature type="transmembrane region" description="Helical" evidence="1">
    <location>
        <begin position="57"/>
        <end position="75"/>
    </location>
</feature>